<organism evidence="1 2">
    <name type="scientific">Mycolicibacter engbaekii</name>
    <dbReference type="NCBI Taxonomy" id="188915"/>
    <lineage>
        <taxon>Bacteria</taxon>
        <taxon>Bacillati</taxon>
        <taxon>Actinomycetota</taxon>
        <taxon>Actinomycetes</taxon>
        <taxon>Mycobacteriales</taxon>
        <taxon>Mycobacteriaceae</taxon>
        <taxon>Mycolicibacter</taxon>
    </lineage>
</organism>
<dbReference type="Proteomes" id="UP000193465">
    <property type="component" value="Unassembled WGS sequence"/>
</dbReference>
<evidence type="ECO:0000313" key="2">
    <source>
        <dbReference type="Proteomes" id="UP000193465"/>
    </source>
</evidence>
<sequence length="98" mass="10456">MTTDDDSWIRMREQVRTAQQVVGGGGQCILVGATCDFFANKLFGRGVGYRADGHIGRGKTTDFVDGAGDPEVGQQDSLLSSVVCVGEHDVPRLDIAVQ</sequence>
<comment type="caution">
    <text evidence="1">The sequence shown here is derived from an EMBL/GenBank/DDBJ whole genome shotgun (WGS) entry which is preliminary data.</text>
</comment>
<protein>
    <submittedName>
        <fullName evidence="1">Uncharacterized protein</fullName>
    </submittedName>
</protein>
<name>A0A1X1TP67_9MYCO</name>
<reference evidence="1 2" key="1">
    <citation type="submission" date="2016-01" db="EMBL/GenBank/DDBJ databases">
        <title>The new phylogeny of the genus Mycobacterium.</title>
        <authorList>
            <person name="Tarcisio F."/>
            <person name="Conor M."/>
            <person name="Antonella G."/>
            <person name="Elisabetta G."/>
            <person name="Giulia F.S."/>
            <person name="Sara T."/>
            <person name="Anna F."/>
            <person name="Clotilde B."/>
            <person name="Roberto B."/>
            <person name="Veronica D.S."/>
            <person name="Fabio R."/>
            <person name="Monica P."/>
            <person name="Olivier J."/>
            <person name="Enrico T."/>
            <person name="Nicola S."/>
        </authorList>
    </citation>
    <scope>NUCLEOTIDE SEQUENCE [LARGE SCALE GENOMIC DNA]</scope>
    <source>
        <strain evidence="1 2">ATCC 27353</strain>
    </source>
</reference>
<keyword evidence="2" id="KW-1185">Reference proteome</keyword>
<proteinExistence type="predicted"/>
<gene>
    <name evidence="1" type="ORF">AWC02_11300</name>
</gene>
<dbReference type="AntiFam" id="ANF00226">
    <property type="entry name" value="Shadow ORF (opposite pknB)"/>
</dbReference>
<accession>A0A1X1TP67</accession>
<dbReference type="AlphaFoldDB" id="A0A1X1TP67"/>
<evidence type="ECO:0000313" key="1">
    <source>
        <dbReference type="EMBL" id="ORV46316.1"/>
    </source>
</evidence>
<dbReference type="EMBL" id="LQOT01000039">
    <property type="protein sequence ID" value="ORV46316.1"/>
    <property type="molecule type" value="Genomic_DNA"/>
</dbReference>